<dbReference type="AlphaFoldDB" id="W1PCT4"/>
<dbReference type="Pfam" id="PF14223">
    <property type="entry name" value="Retrotran_gag_2"/>
    <property type="match status" value="1"/>
</dbReference>
<protein>
    <submittedName>
        <fullName evidence="1">Uncharacterized protein</fullName>
    </submittedName>
</protein>
<sequence>MAMDDIHNLKYEPLKTTKEILQKLEADYATPSFTRRVMAKKHNSDLLMKGRKLTENIQNFRTSIGELEAADIKLDEKMLVRRLLNTMPSSWEAFISISTLSAQECTPKLDKIITKLKAGKDKRIDRDTPATYDSTKAQL</sequence>
<dbReference type="EMBL" id="KI393609">
    <property type="protein sequence ID" value="ERN07717.1"/>
    <property type="molecule type" value="Genomic_DNA"/>
</dbReference>
<proteinExistence type="predicted"/>
<gene>
    <name evidence="1" type="ORF">AMTR_s00012p00032410</name>
</gene>
<reference evidence="2" key="1">
    <citation type="journal article" date="2013" name="Science">
        <title>The Amborella genome and the evolution of flowering plants.</title>
        <authorList>
            <consortium name="Amborella Genome Project"/>
        </authorList>
    </citation>
    <scope>NUCLEOTIDE SEQUENCE [LARGE SCALE GENOMIC DNA]</scope>
</reference>
<dbReference type="Proteomes" id="UP000017836">
    <property type="component" value="Unassembled WGS sequence"/>
</dbReference>
<dbReference type="OMA" id="WEAFISI"/>
<keyword evidence="2" id="KW-1185">Reference proteome</keyword>
<accession>W1PCT4</accession>
<evidence type="ECO:0000313" key="1">
    <source>
        <dbReference type="EMBL" id="ERN07717.1"/>
    </source>
</evidence>
<dbReference type="HOGENOM" id="CLU_1847788_0_0_1"/>
<name>W1PCT4_AMBTC</name>
<evidence type="ECO:0000313" key="2">
    <source>
        <dbReference type="Proteomes" id="UP000017836"/>
    </source>
</evidence>
<dbReference type="Gramene" id="ERN07717">
    <property type="protein sequence ID" value="ERN07717"/>
    <property type="gene ID" value="AMTR_s00012p00032410"/>
</dbReference>
<organism evidence="1 2">
    <name type="scientific">Amborella trichopoda</name>
    <dbReference type="NCBI Taxonomy" id="13333"/>
    <lineage>
        <taxon>Eukaryota</taxon>
        <taxon>Viridiplantae</taxon>
        <taxon>Streptophyta</taxon>
        <taxon>Embryophyta</taxon>
        <taxon>Tracheophyta</taxon>
        <taxon>Spermatophyta</taxon>
        <taxon>Magnoliopsida</taxon>
        <taxon>Amborellales</taxon>
        <taxon>Amborellaceae</taxon>
        <taxon>Amborella</taxon>
    </lineage>
</organism>